<dbReference type="EMBL" id="FNZA01000038">
    <property type="protein sequence ID" value="SEJ92401.1"/>
    <property type="molecule type" value="Genomic_DNA"/>
</dbReference>
<feature type="compositionally biased region" description="Low complexity" evidence="1">
    <location>
        <begin position="77"/>
        <end position="87"/>
    </location>
</feature>
<dbReference type="AlphaFoldDB" id="A0A1H7CS35"/>
<gene>
    <name evidence="2" type="ORF">SAMN04488058_1385</name>
</gene>
<feature type="region of interest" description="Disordered" evidence="1">
    <location>
        <begin position="64"/>
        <end position="87"/>
    </location>
</feature>
<proteinExistence type="predicted"/>
<sequence>MPVRAASEAAREQVQRAAAYRLIYAGGVRPAYGEAGGARRGCRWKAVGDRRLWASDRGFAQTGALRSRAMKKPSTPPTGTVSTPAPA</sequence>
<protein>
    <submittedName>
        <fullName evidence="2">Uncharacterized protein</fullName>
    </submittedName>
</protein>
<evidence type="ECO:0000313" key="2">
    <source>
        <dbReference type="EMBL" id="SEJ92401.1"/>
    </source>
</evidence>
<dbReference type="Proteomes" id="UP000199223">
    <property type="component" value="Unassembled WGS sequence"/>
</dbReference>
<organism evidence="2 3">
    <name type="scientific">Deinococcus reticulitermitis</name>
    <dbReference type="NCBI Taxonomy" id="856736"/>
    <lineage>
        <taxon>Bacteria</taxon>
        <taxon>Thermotogati</taxon>
        <taxon>Deinococcota</taxon>
        <taxon>Deinococci</taxon>
        <taxon>Deinococcales</taxon>
        <taxon>Deinococcaceae</taxon>
        <taxon>Deinococcus</taxon>
    </lineage>
</organism>
<accession>A0A1H7CS35</accession>
<dbReference type="STRING" id="856736.SAMN04488058_1385"/>
<name>A0A1H7CS35_9DEIO</name>
<evidence type="ECO:0000256" key="1">
    <source>
        <dbReference type="SAM" id="MobiDB-lite"/>
    </source>
</evidence>
<keyword evidence="3" id="KW-1185">Reference proteome</keyword>
<reference evidence="3" key="1">
    <citation type="submission" date="2016-10" db="EMBL/GenBank/DDBJ databases">
        <authorList>
            <person name="Varghese N."/>
            <person name="Submissions S."/>
        </authorList>
    </citation>
    <scope>NUCLEOTIDE SEQUENCE [LARGE SCALE GENOMIC DNA]</scope>
    <source>
        <strain evidence="3">CGMCC 1.10218</strain>
    </source>
</reference>
<evidence type="ECO:0000313" key="3">
    <source>
        <dbReference type="Proteomes" id="UP000199223"/>
    </source>
</evidence>